<gene>
    <name evidence="1" type="ORF">OH76DRAFT_1521734</name>
</gene>
<evidence type="ECO:0000313" key="2">
    <source>
        <dbReference type="Proteomes" id="UP000256964"/>
    </source>
</evidence>
<protein>
    <submittedName>
        <fullName evidence="1">Uncharacterized protein</fullName>
    </submittedName>
</protein>
<sequence length="216" mass="23705">MQLCSSIPYPPLSGFPSFVLHVASYSQSRTALLLYLVPSLSLSRLHLYLYLGLGGTSASSSRATFAPHYRPDLRASSASREQIYKHYASPAATLHSQHSTRGSCLNSGASLVAVSLKVFTHKHGSCRIFLRAQDELQDRDARRLRRAGSLGISSASESHIGTATTPRTEMVLHRASYRLVNHATVRCPTALRSDGFCTDIHPWQRMPDVTLSPALQ</sequence>
<name>A0A371CH65_9APHY</name>
<dbReference type="EMBL" id="KZ857723">
    <property type="protein sequence ID" value="RDX39601.1"/>
    <property type="molecule type" value="Genomic_DNA"/>
</dbReference>
<proteinExistence type="predicted"/>
<organism evidence="1 2">
    <name type="scientific">Lentinus brumalis</name>
    <dbReference type="NCBI Taxonomy" id="2498619"/>
    <lineage>
        <taxon>Eukaryota</taxon>
        <taxon>Fungi</taxon>
        <taxon>Dikarya</taxon>
        <taxon>Basidiomycota</taxon>
        <taxon>Agaricomycotina</taxon>
        <taxon>Agaricomycetes</taxon>
        <taxon>Polyporales</taxon>
        <taxon>Polyporaceae</taxon>
        <taxon>Lentinus</taxon>
    </lineage>
</organism>
<keyword evidence="2" id="KW-1185">Reference proteome</keyword>
<dbReference type="Proteomes" id="UP000256964">
    <property type="component" value="Unassembled WGS sequence"/>
</dbReference>
<accession>A0A371CH65</accession>
<feature type="non-terminal residue" evidence="1">
    <location>
        <position position="216"/>
    </location>
</feature>
<dbReference type="AlphaFoldDB" id="A0A371CH65"/>
<evidence type="ECO:0000313" key="1">
    <source>
        <dbReference type="EMBL" id="RDX39601.1"/>
    </source>
</evidence>
<reference evidence="1 2" key="1">
    <citation type="journal article" date="2018" name="Biotechnol. Biofuels">
        <title>Integrative visual omics of the white-rot fungus Polyporus brumalis exposes the biotechnological potential of its oxidative enzymes for delignifying raw plant biomass.</title>
        <authorList>
            <person name="Miyauchi S."/>
            <person name="Rancon A."/>
            <person name="Drula E."/>
            <person name="Hage H."/>
            <person name="Chaduli D."/>
            <person name="Favel A."/>
            <person name="Grisel S."/>
            <person name="Henrissat B."/>
            <person name="Herpoel-Gimbert I."/>
            <person name="Ruiz-Duenas F.J."/>
            <person name="Chevret D."/>
            <person name="Hainaut M."/>
            <person name="Lin J."/>
            <person name="Wang M."/>
            <person name="Pangilinan J."/>
            <person name="Lipzen A."/>
            <person name="Lesage-Meessen L."/>
            <person name="Navarro D."/>
            <person name="Riley R."/>
            <person name="Grigoriev I.V."/>
            <person name="Zhou S."/>
            <person name="Raouche S."/>
            <person name="Rosso M.N."/>
        </authorList>
    </citation>
    <scope>NUCLEOTIDE SEQUENCE [LARGE SCALE GENOMIC DNA]</scope>
    <source>
        <strain evidence="1 2">BRFM 1820</strain>
    </source>
</reference>